<dbReference type="GO" id="GO:0008270">
    <property type="term" value="F:zinc ion binding"/>
    <property type="evidence" value="ECO:0007669"/>
    <property type="project" value="InterPro"/>
</dbReference>
<gene>
    <name evidence="1" type="ORF">RHSIM_Rhsim10G0160500</name>
</gene>
<evidence type="ECO:0000313" key="1">
    <source>
        <dbReference type="EMBL" id="KAF7130119.1"/>
    </source>
</evidence>
<protein>
    <submittedName>
        <fullName evidence="1">Uncharacterized protein</fullName>
    </submittedName>
</protein>
<dbReference type="CDD" id="cd09272">
    <property type="entry name" value="RNase_HI_RT_Ty1"/>
    <property type="match status" value="1"/>
</dbReference>
<dbReference type="AlphaFoldDB" id="A0A834GD63"/>
<sequence>MATAPEELARLYDSIFEKSYCDGSVFVDLEEFHFGSPATTAWTVAGIVIEGGMVVGEDVNLTDIPPATSVVSAPSTASNPILISINAAAQLPLKLSPTNYLSWCAQFNALLIGARINSCCTPFLPHAILASVSEQVTPLLAAATTSHEAWTKLSKLYANRSRSRVMSLKDRLHKPRDSKPVSDYLQTIKTISDELALIDAPVLADDLVLCILNGIGEEFKDIVGPFILVTPTFPLRNSTTNLWTMKLSFNKRQSRVPLRRRPGQSPGQVYKGFCQLCDQQGHTAKWCPRARSLSSQDPIANCTTTNRSSPQNWLIDSAASHHVTSDLGNLSIHSEYDGHDDIIIGDGSVAKRLLRYLKGTIHHGLFLKRHATPFLHAYSDADWAGNHDDRTSTTAYIIYLCGNAISWSSCKQRFVSRSSTKAEYRALATTIVELLWLQSLLGELGVSITKSPVIYCDNVGATYVCANPVFHSRMKHIAIDSHFMHDLVSKGLLTVSHVATADQLADALTKPLSCQRLSLLRSKISVSDGSTILRGRVKDKDQNLSA</sequence>
<dbReference type="Proteomes" id="UP000626092">
    <property type="component" value="Unassembled WGS sequence"/>
</dbReference>
<dbReference type="EMBL" id="WJXA01000010">
    <property type="protein sequence ID" value="KAF7130119.1"/>
    <property type="molecule type" value="Genomic_DNA"/>
</dbReference>
<keyword evidence="2" id="KW-1185">Reference proteome</keyword>
<dbReference type="InterPro" id="IPR036875">
    <property type="entry name" value="Znf_CCHC_sf"/>
</dbReference>
<accession>A0A834GD63</accession>
<dbReference type="PANTHER" id="PTHR11439:SF450">
    <property type="entry name" value="REVERSE TRANSCRIPTASE TY1_COPIA-TYPE DOMAIN-CONTAINING PROTEIN"/>
    <property type="match status" value="1"/>
</dbReference>
<dbReference type="Pfam" id="PF14223">
    <property type="entry name" value="Retrotran_gag_2"/>
    <property type="match status" value="1"/>
</dbReference>
<organism evidence="1 2">
    <name type="scientific">Rhododendron simsii</name>
    <name type="common">Sims's rhododendron</name>
    <dbReference type="NCBI Taxonomy" id="118357"/>
    <lineage>
        <taxon>Eukaryota</taxon>
        <taxon>Viridiplantae</taxon>
        <taxon>Streptophyta</taxon>
        <taxon>Embryophyta</taxon>
        <taxon>Tracheophyta</taxon>
        <taxon>Spermatophyta</taxon>
        <taxon>Magnoliopsida</taxon>
        <taxon>eudicotyledons</taxon>
        <taxon>Gunneridae</taxon>
        <taxon>Pentapetalae</taxon>
        <taxon>asterids</taxon>
        <taxon>Ericales</taxon>
        <taxon>Ericaceae</taxon>
        <taxon>Ericoideae</taxon>
        <taxon>Rhodoreae</taxon>
        <taxon>Rhododendron</taxon>
    </lineage>
</organism>
<reference evidence="1" key="1">
    <citation type="submission" date="2019-11" db="EMBL/GenBank/DDBJ databases">
        <authorList>
            <person name="Liu Y."/>
            <person name="Hou J."/>
            <person name="Li T.-Q."/>
            <person name="Guan C.-H."/>
            <person name="Wu X."/>
            <person name="Wu H.-Z."/>
            <person name="Ling F."/>
            <person name="Zhang R."/>
            <person name="Shi X.-G."/>
            <person name="Ren J.-P."/>
            <person name="Chen E.-F."/>
            <person name="Sun J.-M."/>
        </authorList>
    </citation>
    <scope>NUCLEOTIDE SEQUENCE</scope>
    <source>
        <strain evidence="1">Adult_tree_wgs_1</strain>
        <tissue evidence="1">Leaves</tissue>
    </source>
</reference>
<dbReference type="PANTHER" id="PTHR11439">
    <property type="entry name" value="GAG-POL-RELATED RETROTRANSPOSON"/>
    <property type="match status" value="1"/>
</dbReference>
<proteinExistence type="predicted"/>
<dbReference type="SUPFAM" id="SSF57756">
    <property type="entry name" value="Retrovirus zinc finger-like domains"/>
    <property type="match status" value="1"/>
</dbReference>
<name>A0A834GD63_RHOSS</name>
<comment type="caution">
    <text evidence="1">The sequence shown here is derived from an EMBL/GenBank/DDBJ whole genome shotgun (WGS) entry which is preliminary data.</text>
</comment>
<dbReference type="InterPro" id="IPR043502">
    <property type="entry name" value="DNA/RNA_pol_sf"/>
</dbReference>
<dbReference type="SUPFAM" id="SSF56672">
    <property type="entry name" value="DNA/RNA polymerases"/>
    <property type="match status" value="1"/>
</dbReference>
<dbReference type="GO" id="GO:0003676">
    <property type="term" value="F:nucleic acid binding"/>
    <property type="evidence" value="ECO:0007669"/>
    <property type="project" value="InterPro"/>
</dbReference>
<dbReference type="OrthoDB" id="1912561at2759"/>
<evidence type="ECO:0000313" key="2">
    <source>
        <dbReference type="Proteomes" id="UP000626092"/>
    </source>
</evidence>